<dbReference type="PANTHER" id="PTHR47199:SF2">
    <property type="entry name" value="PHOTOSYSTEM II STABILITY_ASSEMBLY FACTOR HCF136, CHLOROPLASTIC"/>
    <property type="match status" value="1"/>
</dbReference>
<dbReference type="AlphaFoldDB" id="M7CTQ9"/>
<keyword evidence="2" id="KW-0378">Hydrolase</keyword>
<gene>
    <name evidence="2" type="ORF">MSNKSG1_02841</name>
</gene>
<dbReference type="eggNOG" id="COG4447">
    <property type="taxonomic scope" value="Bacteria"/>
</dbReference>
<dbReference type="PATRIC" id="fig|1288826.3.peg.545"/>
<dbReference type="EMBL" id="APAT01000008">
    <property type="protein sequence ID" value="EMP56961.1"/>
    <property type="molecule type" value="Genomic_DNA"/>
</dbReference>
<evidence type="ECO:0000313" key="3">
    <source>
        <dbReference type="Proteomes" id="UP000011960"/>
    </source>
</evidence>
<name>M7CTQ9_9GAMM</name>
<dbReference type="InterPro" id="IPR015943">
    <property type="entry name" value="WD40/YVTN_repeat-like_dom_sf"/>
</dbReference>
<dbReference type="GO" id="GO:0009523">
    <property type="term" value="C:photosystem II"/>
    <property type="evidence" value="ECO:0007669"/>
    <property type="project" value="UniProtKB-KW"/>
</dbReference>
<dbReference type="Proteomes" id="UP000011960">
    <property type="component" value="Unassembled WGS sequence"/>
</dbReference>
<keyword evidence="3" id="KW-1185">Reference proteome</keyword>
<dbReference type="SUPFAM" id="SSF110296">
    <property type="entry name" value="Oligoxyloglucan reducing end-specific cellobiohydrolase"/>
    <property type="match status" value="1"/>
</dbReference>
<dbReference type="CDD" id="cd15482">
    <property type="entry name" value="Sialidase_non-viral"/>
    <property type="match status" value="1"/>
</dbReference>
<protein>
    <submittedName>
        <fullName evidence="2">BNR repeat glycosyl hydrolase-like protein</fullName>
    </submittedName>
</protein>
<reference evidence="2 3" key="1">
    <citation type="journal article" date="2013" name="Genome Announc.">
        <title>Genome Sequence of Hydrothermal Arsenic-Respiring Bacterium Marinobacter santoriniensis NKSG1T.</title>
        <authorList>
            <person name="Handley K.M."/>
            <person name="Upton M."/>
            <person name="Beatson S.A."/>
            <person name="Hery M."/>
            <person name="Lloyd J.R."/>
        </authorList>
    </citation>
    <scope>NUCLEOTIDE SEQUENCE [LARGE SCALE GENOMIC DNA]</scope>
    <source>
        <strain evidence="2 3">NKSG1</strain>
    </source>
</reference>
<dbReference type="InterPro" id="IPR058667">
    <property type="entry name" value="DUF6242_C"/>
</dbReference>
<comment type="caution">
    <text evidence="2">The sequence shown here is derived from an EMBL/GenBank/DDBJ whole genome shotgun (WGS) entry which is preliminary data.</text>
</comment>
<dbReference type="Pfam" id="PF25852">
    <property type="entry name" value="DUF6242_C"/>
    <property type="match status" value="1"/>
</dbReference>
<dbReference type="PANTHER" id="PTHR47199">
    <property type="entry name" value="PHOTOSYSTEM II STABILITY/ASSEMBLY FACTOR HCF136, CHLOROPLASTIC"/>
    <property type="match status" value="1"/>
</dbReference>
<proteinExistence type="predicted"/>
<evidence type="ECO:0000259" key="1">
    <source>
        <dbReference type="Pfam" id="PF25852"/>
    </source>
</evidence>
<evidence type="ECO:0000313" key="2">
    <source>
        <dbReference type="EMBL" id="EMP56961.1"/>
    </source>
</evidence>
<dbReference type="GO" id="GO:0015979">
    <property type="term" value="P:photosynthesis"/>
    <property type="evidence" value="ECO:0007669"/>
    <property type="project" value="UniProtKB-KW"/>
</dbReference>
<accession>M7CTQ9</accession>
<organism evidence="2 3">
    <name type="scientific">Marinobacter santoriniensis NKSG1</name>
    <dbReference type="NCBI Taxonomy" id="1288826"/>
    <lineage>
        <taxon>Bacteria</taxon>
        <taxon>Pseudomonadati</taxon>
        <taxon>Pseudomonadota</taxon>
        <taxon>Gammaproteobacteria</taxon>
        <taxon>Pseudomonadales</taxon>
        <taxon>Marinobacteraceae</taxon>
        <taxon>Marinobacter</taxon>
    </lineage>
</organism>
<feature type="domain" description="DUF6242" evidence="1">
    <location>
        <begin position="78"/>
        <end position="208"/>
    </location>
</feature>
<dbReference type="GO" id="GO:0016787">
    <property type="term" value="F:hydrolase activity"/>
    <property type="evidence" value="ECO:0007669"/>
    <property type="project" value="UniProtKB-KW"/>
</dbReference>
<dbReference type="Gene3D" id="2.130.10.10">
    <property type="entry name" value="YVTN repeat-like/Quinoprotein amine dehydrogenase"/>
    <property type="match status" value="1"/>
</dbReference>
<dbReference type="STRING" id="1288826.MSNKSG1_02841"/>
<sequence length="338" mass="36012">MGETAMVGKTLGFLAQVAPWAVVSGLAYAAAFVKPGVQPLPLPQPLIEPRDRFYDVARSGDGRFWFSGSHGVVLEGTPDSAQWHRFTLPEPVNLQGVAASDDGIIVTAGNEGWVFTGTGGEDWQAQHLPVSDVAGKLVDVIWLDGQFWVIGEMGAVFRSDDDGQNWVDLGMDEDISLNDLARSPDGTLWIAAEFGTLFRSKDGGATWTGTELGAESLRALAFHGDDGVIAANGGVVYRTADGGQSWRRVQTPSREHLYDVAWDGQRWVVTGNGGSLLASDDGAEWTSIAPDGLGSGYYTRLVTTGKGLVLAGQTIGEVVDGQWQPWPPAGARNGEDQP</sequence>